<feature type="transmembrane region" description="Helical" evidence="1">
    <location>
        <begin position="12"/>
        <end position="35"/>
    </location>
</feature>
<reference evidence="2" key="1">
    <citation type="journal article" date="2014" name="Front. Microbiol.">
        <title>High frequency of phylogenetically diverse reductive dehalogenase-homologous genes in deep subseafloor sedimentary metagenomes.</title>
        <authorList>
            <person name="Kawai M."/>
            <person name="Futagami T."/>
            <person name="Toyoda A."/>
            <person name="Takaki Y."/>
            <person name="Nishi S."/>
            <person name="Hori S."/>
            <person name="Arai W."/>
            <person name="Tsubouchi T."/>
            <person name="Morono Y."/>
            <person name="Uchiyama I."/>
            <person name="Ito T."/>
            <person name="Fujiyama A."/>
            <person name="Inagaki F."/>
            <person name="Takami H."/>
        </authorList>
    </citation>
    <scope>NUCLEOTIDE SEQUENCE</scope>
    <source>
        <strain evidence="2">Expedition CK06-06</strain>
    </source>
</reference>
<keyword evidence="1" id="KW-0812">Transmembrane</keyword>
<gene>
    <name evidence="2" type="ORF">S01H4_59707</name>
</gene>
<proteinExistence type="predicted"/>
<protein>
    <submittedName>
        <fullName evidence="2">Uncharacterized protein</fullName>
    </submittedName>
</protein>
<comment type="caution">
    <text evidence="2">The sequence shown here is derived from an EMBL/GenBank/DDBJ whole genome shotgun (WGS) entry which is preliminary data.</text>
</comment>
<accession>X1CQB1</accession>
<sequence length="98" mass="10563">MRSIIRDAQGVVDLGVVLMIGIAFAALMVVAYIIYTVRDQLMTSGPPSATTTSTYNTTWLSIQNITTGFDDAVNLLLVAITIFILAIAITALLMLRGR</sequence>
<evidence type="ECO:0000256" key="1">
    <source>
        <dbReference type="SAM" id="Phobius"/>
    </source>
</evidence>
<name>X1CQB1_9ZZZZ</name>
<organism evidence="2">
    <name type="scientific">marine sediment metagenome</name>
    <dbReference type="NCBI Taxonomy" id="412755"/>
    <lineage>
        <taxon>unclassified sequences</taxon>
        <taxon>metagenomes</taxon>
        <taxon>ecological metagenomes</taxon>
    </lineage>
</organism>
<dbReference type="EMBL" id="BART01035063">
    <property type="protein sequence ID" value="GAH10581.1"/>
    <property type="molecule type" value="Genomic_DNA"/>
</dbReference>
<dbReference type="AlphaFoldDB" id="X1CQB1"/>
<keyword evidence="1" id="KW-0472">Membrane</keyword>
<feature type="transmembrane region" description="Helical" evidence="1">
    <location>
        <begin position="75"/>
        <end position="95"/>
    </location>
</feature>
<evidence type="ECO:0000313" key="2">
    <source>
        <dbReference type="EMBL" id="GAH10581.1"/>
    </source>
</evidence>
<keyword evidence="1" id="KW-1133">Transmembrane helix</keyword>